<comment type="caution">
    <text evidence="1">The sequence shown here is derived from an EMBL/GenBank/DDBJ whole genome shotgun (WGS) entry which is preliminary data.</text>
</comment>
<accession>A0A1R3IWQ2</accession>
<dbReference type="Proteomes" id="UP000188268">
    <property type="component" value="Unassembled WGS sequence"/>
</dbReference>
<name>A0A1R3IWQ2_COCAP</name>
<dbReference type="Gramene" id="OMO87006">
    <property type="protein sequence ID" value="OMO87006"/>
    <property type="gene ID" value="CCACVL1_09327"/>
</dbReference>
<dbReference type="AlphaFoldDB" id="A0A1R3IWQ2"/>
<organism evidence="1 2">
    <name type="scientific">Corchorus capsularis</name>
    <name type="common">Jute</name>
    <dbReference type="NCBI Taxonomy" id="210143"/>
    <lineage>
        <taxon>Eukaryota</taxon>
        <taxon>Viridiplantae</taxon>
        <taxon>Streptophyta</taxon>
        <taxon>Embryophyta</taxon>
        <taxon>Tracheophyta</taxon>
        <taxon>Spermatophyta</taxon>
        <taxon>Magnoliopsida</taxon>
        <taxon>eudicotyledons</taxon>
        <taxon>Gunneridae</taxon>
        <taxon>Pentapetalae</taxon>
        <taxon>rosids</taxon>
        <taxon>malvids</taxon>
        <taxon>Malvales</taxon>
        <taxon>Malvaceae</taxon>
        <taxon>Grewioideae</taxon>
        <taxon>Apeibeae</taxon>
        <taxon>Corchorus</taxon>
    </lineage>
</organism>
<reference evidence="1 2" key="1">
    <citation type="submission" date="2013-09" db="EMBL/GenBank/DDBJ databases">
        <title>Corchorus capsularis genome sequencing.</title>
        <authorList>
            <person name="Alam M."/>
            <person name="Haque M.S."/>
            <person name="Islam M.S."/>
            <person name="Emdad E.M."/>
            <person name="Islam M.M."/>
            <person name="Ahmed B."/>
            <person name="Halim A."/>
            <person name="Hossen Q.M.M."/>
            <person name="Hossain M.Z."/>
            <person name="Ahmed R."/>
            <person name="Khan M.M."/>
            <person name="Islam R."/>
            <person name="Rashid M.M."/>
            <person name="Khan S.A."/>
            <person name="Rahman M.S."/>
            <person name="Alam M."/>
        </authorList>
    </citation>
    <scope>NUCLEOTIDE SEQUENCE [LARGE SCALE GENOMIC DNA]</scope>
    <source>
        <strain evidence="2">cv. CVL-1</strain>
        <tissue evidence="1">Whole seedling</tissue>
    </source>
</reference>
<keyword evidence="2" id="KW-1185">Reference proteome</keyword>
<proteinExistence type="predicted"/>
<sequence length="119" mass="13372">MAKTNEPSRITKIQNHFENHFKRRPVTGSIVSLSFISLQPATNPNFSSLLSLFALPAQPRRRFLIQPSYRASATRQHRFRPPASASATCRPSFYLLLPKSCDSASEVTLPLRDSFHGDS</sequence>
<dbReference type="EMBL" id="AWWV01009343">
    <property type="protein sequence ID" value="OMO87006.1"/>
    <property type="molecule type" value="Genomic_DNA"/>
</dbReference>
<gene>
    <name evidence="1" type="ORF">CCACVL1_09327</name>
</gene>
<protein>
    <submittedName>
        <fullName evidence="1">Fibrillin-1-like isoform 2</fullName>
    </submittedName>
</protein>
<evidence type="ECO:0000313" key="2">
    <source>
        <dbReference type="Proteomes" id="UP000188268"/>
    </source>
</evidence>
<evidence type="ECO:0000313" key="1">
    <source>
        <dbReference type="EMBL" id="OMO87006.1"/>
    </source>
</evidence>